<evidence type="ECO:0000256" key="2">
    <source>
        <dbReference type="ARBA" id="ARBA00022670"/>
    </source>
</evidence>
<evidence type="ECO:0000256" key="3">
    <source>
        <dbReference type="ARBA" id="ARBA00022723"/>
    </source>
</evidence>
<dbReference type="SMART" id="SM00235">
    <property type="entry name" value="ZnMc"/>
    <property type="match status" value="1"/>
</dbReference>
<dbReference type="Pfam" id="PF01471">
    <property type="entry name" value="PG_binding_1"/>
    <property type="match status" value="1"/>
</dbReference>
<evidence type="ECO:0000256" key="7">
    <source>
        <dbReference type="ARBA" id="ARBA00023049"/>
    </source>
</evidence>
<feature type="binding site" evidence="11">
    <location>
        <position position="241"/>
    </location>
    <ligand>
        <name>Ca(2+)</name>
        <dbReference type="ChEBI" id="CHEBI:29108"/>
        <label>3</label>
    </ligand>
</feature>
<dbReference type="RefSeq" id="XP_003560867.1">
    <property type="nucleotide sequence ID" value="XM_003560819.4"/>
</dbReference>
<feature type="binding site" evidence="11">
    <location>
        <position position="258"/>
    </location>
    <ligand>
        <name>Zn(2+)</name>
        <dbReference type="ChEBI" id="CHEBI:29105"/>
        <label>1</label>
    </ligand>
</feature>
<dbReference type="PANTHER" id="PTHR10201">
    <property type="entry name" value="MATRIX METALLOPROTEINASE"/>
    <property type="match status" value="1"/>
</dbReference>
<evidence type="ECO:0000256" key="5">
    <source>
        <dbReference type="ARBA" id="ARBA00022801"/>
    </source>
</evidence>
<evidence type="ECO:0000313" key="16">
    <source>
        <dbReference type="Proteomes" id="UP000008810"/>
    </source>
</evidence>
<keyword evidence="7" id="KW-0482">Metalloprotease</keyword>
<dbReference type="EnsemblPlants" id="KQK18789">
    <property type="protein sequence ID" value="KQK18789"/>
    <property type="gene ID" value="BRADI_1g44690v3"/>
</dbReference>
<dbReference type="PANTHER" id="PTHR10201:SF277">
    <property type="entry name" value="OS06G0239100 PROTEIN"/>
    <property type="match status" value="1"/>
</dbReference>
<proteinExistence type="inferred from homology"/>
<dbReference type="GO" id="GO:0008270">
    <property type="term" value="F:zinc ion binding"/>
    <property type="evidence" value="ECO:0007669"/>
    <property type="project" value="InterPro"/>
</dbReference>
<feature type="binding site" evidence="11">
    <location>
        <position position="233"/>
    </location>
    <ligand>
        <name>Zn(2+)</name>
        <dbReference type="ChEBI" id="CHEBI:29105"/>
        <label>1</label>
    </ligand>
</feature>
<sequence length="383" mass="40170">MASTSSASRLMVLLAAAAAMVLVVLQASTVSAASLPSGLPDPDDLKPLLSHNPWSAFQNLSGCHFGDERQGLGKLKDYLSHFGYLPTPPPSNDSKFNDMFDADMEQAIRTYQQNFGLDVTGQLDPSTVTKMMSPRCGVADIINGTSTMAKSASIHGRNLYSYFPGSPSWPRSKKSLKYAITATSATTIDRATLSQVFARAFARWSEATTLNFTETTDAAGDADITIGFHGGEHGDGEAFDGPLGTLAHAFSPTDGRFHLDAAEAWVAGGDVSRAKADDAVDLESVAVHEIGHLLGLGHSAVEGAIMYPTITSRTRKVDLASDDVVGIQSLYGGNPNFKGVTPSTPTSSREMDSGAAAGALSRARSGFFAGVAMAAGLALALSW</sequence>
<feature type="binding site" evidence="11">
    <location>
        <position position="288"/>
    </location>
    <ligand>
        <name>Zn(2+)</name>
        <dbReference type="ChEBI" id="CHEBI:29105"/>
        <label>2</label>
        <note>catalytic</note>
    </ligand>
</feature>
<evidence type="ECO:0000256" key="12">
    <source>
        <dbReference type="SAM" id="SignalP"/>
    </source>
</evidence>
<dbReference type="AlphaFoldDB" id="I1GZE3"/>
<dbReference type="SUPFAM" id="SSF55486">
    <property type="entry name" value="Metalloproteases ('zincins'), catalytic domain"/>
    <property type="match status" value="1"/>
</dbReference>
<dbReference type="InterPro" id="IPR001818">
    <property type="entry name" value="Pept_M10_metallopeptidase"/>
</dbReference>
<dbReference type="SUPFAM" id="SSF47090">
    <property type="entry name" value="PGBD-like"/>
    <property type="match status" value="1"/>
</dbReference>
<feature type="chain" id="PRO_5014094215" description="Peptidase metallopeptidase domain-containing protein" evidence="12">
    <location>
        <begin position="33"/>
        <end position="383"/>
    </location>
</feature>
<dbReference type="eggNOG" id="KOG1565">
    <property type="taxonomic scope" value="Eukaryota"/>
</dbReference>
<feature type="binding site" evidence="11">
    <location>
        <position position="263"/>
    </location>
    <ligand>
        <name>Ca(2+)</name>
        <dbReference type="ChEBI" id="CHEBI:29108"/>
        <label>3</label>
    </ligand>
</feature>
<keyword evidence="8" id="KW-0865">Zymogen</keyword>
<feature type="binding site" evidence="11">
    <location>
        <position position="260"/>
    </location>
    <ligand>
        <name>Ca(2+)</name>
        <dbReference type="ChEBI" id="CHEBI:29108"/>
        <label>3</label>
    </ligand>
</feature>
<dbReference type="InterPro" id="IPR024079">
    <property type="entry name" value="MetalloPept_cat_dom_sf"/>
</dbReference>
<comment type="cofactor">
    <cofactor evidence="11">
        <name>Ca(2+)</name>
        <dbReference type="ChEBI" id="CHEBI:29108"/>
    </cofactor>
    <text evidence="11">Can bind about 5 Ca(2+) ions per subunit.</text>
</comment>
<dbReference type="Proteomes" id="UP000008810">
    <property type="component" value="Chromosome 1"/>
</dbReference>
<keyword evidence="5" id="KW-0378">Hydrolase</keyword>
<dbReference type="OrthoDB" id="406838at2759"/>
<dbReference type="InterPro" id="IPR002477">
    <property type="entry name" value="Peptidoglycan-bd-like"/>
</dbReference>
<evidence type="ECO:0000256" key="8">
    <source>
        <dbReference type="ARBA" id="ARBA00023145"/>
    </source>
</evidence>
<keyword evidence="4 12" id="KW-0732">Signal</keyword>
<dbReference type="InterPro" id="IPR006026">
    <property type="entry name" value="Peptidase_Metallo"/>
</dbReference>
<feature type="domain" description="Peptidase metallopeptidase" evidence="13">
    <location>
        <begin position="165"/>
        <end position="333"/>
    </location>
</feature>
<reference evidence="15" key="3">
    <citation type="submission" date="2018-08" db="UniProtKB">
        <authorList>
            <consortium name="EnsemblPlants"/>
        </authorList>
    </citation>
    <scope>IDENTIFICATION</scope>
    <source>
        <strain evidence="15">cv. Bd21</strain>
    </source>
</reference>
<keyword evidence="6 11" id="KW-0862">Zinc</keyword>
<dbReference type="GeneID" id="100828046"/>
<dbReference type="EMBL" id="CM000880">
    <property type="protein sequence ID" value="KQK18789.1"/>
    <property type="molecule type" value="Genomic_DNA"/>
</dbReference>
<dbReference type="HOGENOM" id="CLU_015489_4_0_1"/>
<dbReference type="Gene3D" id="3.40.390.10">
    <property type="entry name" value="Collagenase (Catalytic Domain)"/>
    <property type="match status" value="1"/>
</dbReference>
<reference evidence="14 15" key="1">
    <citation type="journal article" date="2010" name="Nature">
        <title>Genome sequencing and analysis of the model grass Brachypodium distachyon.</title>
        <authorList>
            <consortium name="International Brachypodium Initiative"/>
        </authorList>
    </citation>
    <scope>NUCLEOTIDE SEQUENCE [LARGE SCALE GENOMIC DNA]</scope>
    <source>
        <strain evidence="14 15">Bd21</strain>
    </source>
</reference>
<gene>
    <name evidence="15" type="primary">LOC100828046</name>
    <name evidence="14" type="ORF">BRADI_1g44690v3</name>
</gene>
<feature type="binding site" evidence="11">
    <location>
        <position position="240"/>
    </location>
    <ligand>
        <name>Ca(2+)</name>
        <dbReference type="ChEBI" id="CHEBI:29108"/>
        <label>3</label>
    </ligand>
</feature>
<dbReference type="Pfam" id="PF00413">
    <property type="entry name" value="Peptidase_M10"/>
    <property type="match status" value="1"/>
</dbReference>
<keyword evidence="9" id="KW-0325">Glycoprotein</keyword>
<evidence type="ECO:0000256" key="1">
    <source>
        <dbReference type="ARBA" id="ARBA00009614"/>
    </source>
</evidence>
<dbReference type="STRING" id="15368.I1GZE3"/>
<dbReference type="FunFam" id="3.40.390.10:FF:000018">
    <property type="entry name" value="Metalloendoproteinase 1"/>
    <property type="match status" value="1"/>
</dbReference>
<feature type="binding site" description="in inhibited form" evidence="11">
    <location>
        <position position="136"/>
    </location>
    <ligand>
        <name>Zn(2+)</name>
        <dbReference type="ChEBI" id="CHEBI:29105"/>
        <label>2</label>
        <note>catalytic</note>
    </ligand>
</feature>
<dbReference type="MEROPS" id="M10.A01"/>
<feature type="binding site" evidence="11">
    <location>
        <position position="306"/>
    </location>
    <ligand>
        <name>Zn(2+)</name>
        <dbReference type="ChEBI" id="CHEBI:29105"/>
        <label>2</label>
        <note>catalytic</note>
    </ligand>
</feature>
<feature type="binding site" evidence="11">
    <location>
        <position position="292"/>
    </location>
    <ligand>
        <name>Zn(2+)</name>
        <dbReference type="ChEBI" id="CHEBI:29105"/>
        <label>2</label>
        <note>catalytic</note>
    </ligand>
</feature>
<dbReference type="GO" id="GO:0030574">
    <property type="term" value="P:collagen catabolic process"/>
    <property type="evidence" value="ECO:0000318"/>
    <property type="project" value="GO_Central"/>
</dbReference>
<keyword evidence="11" id="KW-0106">Calcium</keyword>
<evidence type="ECO:0000256" key="10">
    <source>
        <dbReference type="PIRSR" id="PIRSR621190-1"/>
    </source>
</evidence>
<feature type="binding site" evidence="11">
    <location>
        <position position="263"/>
    </location>
    <ligand>
        <name>Ca(2+)</name>
        <dbReference type="ChEBI" id="CHEBI:29108"/>
        <label>1</label>
    </ligand>
</feature>
<dbReference type="OMA" id="ERTITQM"/>
<protein>
    <recommendedName>
        <fullName evidence="13">Peptidase metallopeptidase domain-containing protein</fullName>
    </recommendedName>
</protein>
<comment type="cofactor">
    <cofactor evidence="11">
        <name>Zn(2+)</name>
        <dbReference type="ChEBI" id="CHEBI:29105"/>
    </cofactor>
    <text evidence="11">Binds 2 Zn(2+) ions per subunit.</text>
</comment>
<feature type="signal peptide" evidence="12">
    <location>
        <begin position="1"/>
        <end position="32"/>
    </location>
</feature>
<dbReference type="PRINTS" id="PR00138">
    <property type="entry name" value="MATRIXIN"/>
</dbReference>
<dbReference type="InterPro" id="IPR033739">
    <property type="entry name" value="M10A_MMP"/>
</dbReference>
<dbReference type="KEGG" id="bdi:100828046"/>
<feature type="binding site" evidence="11">
    <location>
        <position position="223"/>
    </location>
    <ligand>
        <name>Ca(2+)</name>
        <dbReference type="ChEBI" id="CHEBI:29108"/>
        <label>2</label>
    </ligand>
</feature>
<evidence type="ECO:0000256" key="6">
    <source>
        <dbReference type="ARBA" id="ARBA00022833"/>
    </source>
</evidence>
<dbReference type="GO" id="GO:0004222">
    <property type="term" value="F:metalloendopeptidase activity"/>
    <property type="evidence" value="ECO:0000318"/>
    <property type="project" value="GO_Central"/>
</dbReference>
<organism evidence="14">
    <name type="scientific">Brachypodium distachyon</name>
    <name type="common">Purple false brome</name>
    <name type="synonym">Trachynia distachya</name>
    <dbReference type="NCBI Taxonomy" id="15368"/>
    <lineage>
        <taxon>Eukaryota</taxon>
        <taxon>Viridiplantae</taxon>
        <taxon>Streptophyta</taxon>
        <taxon>Embryophyta</taxon>
        <taxon>Tracheophyta</taxon>
        <taxon>Spermatophyta</taxon>
        <taxon>Magnoliopsida</taxon>
        <taxon>Liliopsida</taxon>
        <taxon>Poales</taxon>
        <taxon>Poaceae</taxon>
        <taxon>BOP clade</taxon>
        <taxon>Pooideae</taxon>
        <taxon>Stipodae</taxon>
        <taxon>Brachypodieae</taxon>
        <taxon>Brachypodium</taxon>
    </lineage>
</organism>
<keyword evidence="3 11" id="KW-0479">Metal-binding</keyword>
<evidence type="ECO:0000256" key="9">
    <source>
        <dbReference type="ARBA" id="ARBA00023180"/>
    </source>
</evidence>
<evidence type="ECO:0000256" key="11">
    <source>
        <dbReference type="PIRSR" id="PIRSR621190-2"/>
    </source>
</evidence>
<dbReference type="CDD" id="cd04278">
    <property type="entry name" value="ZnMc_MMP"/>
    <property type="match status" value="1"/>
</dbReference>
<evidence type="ECO:0000313" key="15">
    <source>
        <dbReference type="EnsemblPlants" id="KQK18789"/>
    </source>
</evidence>
<keyword evidence="2" id="KW-0645">Protease</keyword>
<dbReference type="GO" id="GO:0030198">
    <property type="term" value="P:extracellular matrix organization"/>
    <property type="evidence" value="ECO:0000318"/>
    <property type="project" value="GO_Central"/>
</dbReference>
<keyword evidence="16" id="KW-1185">Reference proteome</keyword>
<feature type="active site" evidence="10">
    <location>
        <position position="289"/>
    </location>
</feature>
<accession>I1GZE3</accession>
<dbReference type="GO" id="GO:0031012">
    <property type="term" value="C:extracellular matrix"/>
    <property type="evidence" value="ECO:0007669"/>
    <property type="project" value="InterPro"/>
</dbReference>
<evidence type="ECO:0000259" key="13">
    <source>
        <dbReference type="SMART" id="SM00235"/>
    </source>
</evidence>
<dbReference type="GO" id="GO:0006508">
    <property type="term" value="P:proteolysis"/>
    <property type="evidence" value="ECO:0007669"/>
    <property type="project" value="UniProtKB-KW"/>
</dbReference>
<feature type="binding site" evidence="11">
    <location>
        <position position="235"/>
    </location>
    <ligand>
        <name>Zn(2+)</name>
        <dbReference type="ChEBI" id="CHEBI:29105"/>
        <label>1</label>
    </ligand>
</feature>
<evidence type="ECO:0000313" key="14">
    <source>
        <dbReference type="EMBL" id="KQK18789.1"/>
    </source>
</evidence>
<feature type="binding site" evidence="11">
    <location>
        <position position="248"/>
    </location>
    <ligand>
        <name>Zn(2+)</name>
        <dbReference type="ChEBI" id="CHEBI:29105"/>
        <label>1</label>
    </ligand>
</feature>
<comment type="similarity">
    <text evidence="1">Belongs to the peptidase M10A family. Matrix metalloproteinases (MMPs) subfamily.</text>
</comment>
<name>I1GZE3_BRADI</name>
<dbReference type="InterPro" id="IPR036365">
    <property type="entry name" value="PGBD-like_sf"/>
</dbReference>
<dbReference type="InterPro" id="IPR021190">
    <property type="entry name" value="Pept_M10A"/>
</dbReference>
<dbReference type="FunCoup" id="I1GZE3">
    <property type="interactions" value="928"/>
</dbReference>
<evidence type="ECO:0000256" key="4">
    <source>
        <dbReference type="ARBA" id="ARBA00022729"/>
    </source>
</evidence>
<reference evidence="14" key="2">
    <citation type="submission" date="2017-06" db="EMBL/GenBank/DDBJ databases">
        <title>WGS assembly of Brachypodium distachyon.</title>
        <authorList>
            <consortium name="The International Brachypodium Initiative"/>
            <person name="Lucas S."/>
            <person name="Harmon-Smith M."/>
            <person name="Lail K."/>
            <person name="Tice H."/>
            <person name="Grimwood J."/>
            <person name="Bruce D."/>
            <person name="Barry K."/>
            <person name="Shu S."/>
            <person name="Lindquist E."/>
            <person name="Wang M."/>
            <person name="Pitluck S."/>
            <person name="Vogel J.P."/>
            <person name="Garvin D.F."/>
            <person name="Mockler T.C."/>
            <person name="Schmutz J."/>
            <person name="Rokhsar D."/>
            <person name="Bevan M.W."/>
        </authorList>
    </citation>
    <scope>NUCLEOTIDE SEQUENCE</scope>
    <source>
        <strain evidence="14">Bd21</strain>
    </source>
</reference>
<feature type="binding site" evidence="11">
    <location>
        <position position="298"/>
    </location>
    <ligand>
        <name>Zn(2+)</name>
        <dbReference type="ChEBI" id="CHEBI:29105"/>
        <label>2</label>
        <note>catalytic</note>
    </ligand>
</feature>
<dbReference type="Gramene" id="KQK18789">
    <property type="protein sequence ID" value="KQK18789"/>
    <property type="gene ID" value="BRADI_1g44690v3"/>
</dbReference>